<accession>A0A174SQ33</accession>
<protein>
    <submittedName>
        <fullName evidence="2">ComEC family competence protein</fullName>
    </submittedName>
</protein>
<dbReference type="AlphaFoldDB" id="A0A174SQ33"/>
<dbReference type="InterPro" id="IPR036866">
    <property type="entry name" value="RibonucZ/Hydroxyglut_hydro"/>
</dbReference>
<sequence length="311" mass="35608">MESENQRVKFLDVGHGDSSVIYLNSGHSENENVVIVDIVDSDKLLTELTSHKIKVVDLIIISHSDADHCRGVNDFLEKYMAVGIVKNICFNLDKRQPTKTMKLILKKFIEIYQKQRITLLTGQNDTSVQKRELISNDKSKLFLIYPNVAESTEAYLKNDTNNTSIVCLLENDVCNVLFSGDLEESGWKKLLERMPELKCEILKMPHHGAFYDEKSGIGLKQILEILQPRDVIISSGDNKKYKHPDIQTIELLKEKNIKVYCTEFTSLCHCNANEFNRKCYGDIEIAVTDTAYEIRTEKENFSLLNHIACQE</sequence>
<gene>
    <name evidence="2" type="ORF">ERS852520_02732</name>
</gene>
<dbReference type="Proteomes" id="UP000095564">
    <property type="component" value="Unassembled WGS sequence"/>
</dbReference>
<dbReference type="RefSeq" id="WP_008393079.1">
    <property type="nucleotide sequence ID" value="NZ_CZAU01000033.1"/>
</dbReference>
<dbReference type="InterPro" id="IPR001279">
    <property type="entry name" value="Metallo-B-lactamas"/>
</dbReference>
<dbReference type="SUPFAM" id="SSF56281">
    <property type="entry name" value="Metallo-hydrolase/oxidoreductase"/>
    <property type="match status" value="1"/>
</dbReference>
<evidence type="ECO:0000313" key="3">
    <source>
        <dbReference type="Proteomes" id="UP000095564"/>
    </source>
</evidence>
<organism evidence="2 3">
    <name type="scientific">Anaerostipes hadrus</name>
    <dbReference type="NCBI Taxonomy" id="649756"/>
    <lineage>
        <taxon>Bacteria</taxon>
        <taxon>Bacillati</taxon>
        <taxon>Bacillota</taxon>
        <taxon>Clostridia</taxon>
        <taxon>Lachnospirales</taxon>
        <taxon>Lachnospiraceae</taxon>
        <taxon>Anaerostipes</taxon>
    </lineage>
</organism>
<proteinExistence type="predicted"/>
<dbReference type="EMBL" id="CZAU01000033">
    <property type="protein sequence ID" value="CUP98796.1"/>
    <property type="molecule type" value="Genomic_DNA"/>
</dbReference>
<dbReference type="Pfam" id="PF00753">
    <property type="entry name" value="Lactamase_B"/>
    <property type="match status" value="1"/>
</dbReference>
<dbReference type="PANTHER" id="PTHR30619">
    <property type="entry name" value="DNA INTERNALIZATION/COMPETENCE PROTEIN COMEC/REC2"/>
    <property type="match status" value="1"/>
</dbReference>
<dbReference type="OrthoDB" id="9783680at2"/>
<dbReference type="InterPro" id="IPR052159">
    <property type="entry name" value="Competence_DNA_uptake"/>
</dbReference>
<evidence type="ECO:0000313" key="2">
    <source>
        <dbReference type="EMBL" id="CUP98796.1"/>
    </source>
</evidence>
<reference evidence="2 3" key="1">
    <citation type="submission" date="2015-09" db="EMBL/GenBank/DDBJ databases">
        <authorList>
            <consortium name="Pathogen Informatics"/>
        </authorList>
    </citation>
    <scope>NUCLEOTIDE SEQUENCE [LARGE SCALE GENOMIC DNA]</scope>
    <source>
        <strain evidence="2 3">2789STDY5834908</strain>
    </source>
</reference>
<feature type="domain" description="Metallo-beta-lactamase" evidence="1">
    <location>
        <begin position="31"/>
        <end position="193"/>
    </location>
</feature>
<evidence type="ECO:0000259" key="1">
    <source>
        <dbReference type="Pfam" id="PF00753"/>
    </source>
</evidence>
<dbReference type="Gene3D" id="3.60.15.10">
    <property type="entry name" value="Ribonuclease Z/Hydroxyacylglutathione hydrolase-like"/>
    <property type="match status" value="1"/>
</dbReference>
<name>A0A174SQ33_ANAHA</name>
<dbReference type="PANTHER" id="PTHR30619:SF1">
    <property type="entry name" value="RECOMBINATION PROTEIN 2"/>
    <property type="match status" value="1"/>
</dbReference>